<gene>
    <name evidence="2" type="ORF">J2W68_002897</name>
</gene>
<feature type="transmembrane region" description="Helical" evidence="1">
    <location>
        <begin position="383"/>
        <end position="400"/>
    </location>
</feature>
<feature type="transmembrane region" description="Helical" evidence="1">
    <location>
        <begin position="624"/>
        <end position="647"/>
    </location>
</feature>
<feature type="transmembrane region" description="Helical" evidence="1">
    <location>
        <begin position="496"/>
        <end position="513"/>
    </location>
</feature>
<feature type="transmembrane region" description="Helical" evidence="1">
    <location>
        <begin position="594"/>
        <end position="612"/>
    </location>
</feature>
<feature type="transmembrane region" description="Helical" evidence="1">
    <location>
        <begin position="205"/>
        <end position="226"/>
    </location>
</feature>
<keyword evidence="3" id="KW-1185">Reference proteome</keyword>
<sequence length="648" mass="69259">MNALSVIRRNWLLLLALLCVTLSVFSLDQAWSRGVTEVRLAFPGGVPEGTRVFFAGNEDFNDNNSLSLPADAQGDVSVLVPAGLVERIRVVPLAGSAASLCVLEVTGAGSGSLDLTDYRVIDRRDVRTVSSGPGCVSVAPIEGATDSHVTLGLQSGATLRGDYRYWLVLGVALFCTFLAMGIGWLRTRPMRATGHASHTRVMPSVPGPVLLYVAISLVFGTLYALVTPPGAVTDEYAHVAKAAKMANGAFLGATDDRLFPNIHAMYGRFDGYLDPSVHFSGMQLINQLQEPVPCHPTTADLPKGADGYSPTLYVMPAAAYAFSCATGQDLGVFLLLARLGNLLLATALIALGIWATVRARWVLFVCALLPMSIYQIASVSADALYIATSLAWLGAVCGVAEERIPVRRALWVLGPLAICLAFSKPGAAWVLIAIVFARPAWLRQVGSFIPAAVKYMLIPFAIHIAWVMYASSSATPLQGVDPAANLMRMIESPLEVIRLFVNTFVSTYGLWILKSMLAALGWLDVSLAKASYLGLLFCLAASVFMGRPALRAPLPTIAWGWVFAAGAVAMLSLPLYLFWSGESSVIIMGLQGRYFIPCAAFALCFSAGPFWAGRSANVVQRGLVVVVPAIMMLALGNGLFALIARYYP</sequence>
<dbReference type="RefSeq" id="WP_310237015.1">
    <property type="nucleotide sequence ID" value="NZ_JAVDWO010000013.1"/>
</dbReference>
<name>A0ABU1XZF5_9GAMM</name>
<evidence type="ECO:0000313" key="2">
    <source>
        <dbReference type="EMBL" id="MDR7194155.1"/>
    </source>
</evidence>
<comment type="caution">
    <text evidence="2">The sequence shown here is derived from an EMBL/GenBank/DDBJ whole genome shotgun (WGS) entry which is preliminary data.</text>
</comment>
<organism evidence="2 3">
    <name type="scientific">Luteimonas terrae</name>
    <dbReference type="NCBI Taxonomy" id="1530191"/>
    <lineage>
        <taxon>Bacteria</taxon>
        <taxon>Pseudomonadati</taxon>
        <taxon>Pseudomonadota</taxon>
        <taxon>Gammaproteobacteria</taxon>
        <taxon>Lysobacterales</taxon>
        <taxon>Lysobacteraceae</taxon>
        <taxon>Luteimonas</taxon>
    </lineage>
</organism>
<accession>A0ABU1XZF5</accession>
<evidence type="ECO:0000313" key="3">
    <source>
        <dbReference type="Proteomes" id="UP001256588"/>
    </source>
</evidence>
<dbReference type="EMBL" id="JAVDWO010000013">
    <property type="protein sequence ID" value="MDR7194155.1"/>
    <property type="molecule type" value="Genomic_DNA"/>
</dbReference>
<feature type="transmembrane region" description="Helical" evidence="1">
    <location>
        <begin position="448"/>
        <end position="469"/>
    </location>
</feature>
<keyword evidence="1" id="KW-0812">Transmembrane</keyword>
<dbReference type="Proteomes" id="UP001256588">
    <property type="component" value="Unassembled WGS sequence"/>
</dbReference>
<keyword evidence="1" id="KW-1133">Transmembrane helix</keyword>
<proteinExistence type="predicted"/>
<reference evidence="2 3" key="1">
    <citation type="submission" date="2023-07" db="EMBL/GenBank/DDBJ databases">
        <title>Sorghum-associated microbial communities from plants grown in Nebraska, USA.</title>
        <authorList>
            <person name="Schachtman D."/>
        </authorList>
    </citation>
    <scope>NUCLEOTIDE SEQUENCE [LARGE SCALE GENOMIC DNA]</scope>
    <source>
        <strain evidence="2 3">4099</strain>
    </source>
</reference>
<feature type="transmembrane region" description="Helical" evidence="1">
    <location>
        <begin position="412"/>
        <end position="436"/>
    </location>
</feature>
<protein>
    <submittedName>
        <fullName evidence="2">Membrane protein</fullName>
    </submittedName>
</protein>
<feature type="transmembrane region" description="Helical" evidence="1">
    <location>
        <begin position="525"/>
        <end position="545"/>
    </location>
</feature>
<evidence type="ECO:0000256" key="1">
    <source>
        <dbReference type="SAM" id="Phobius"/>
    </source>
</evidence>
<keyword evidence="1" id="KW-0472">Membrane</keyword>
<feature type="transmembrane region" description="Helical" evidence="1">
    <location>
        <begin position="163"/>
        <end position="185"/>
    </location>
</feature>
<dbReference type="Pfam" id="PF09913">
    <property type="entry name" value="DUF2142"/>
    <property type="match status" value="1"/>
</dbReference>
<feature type="transmembrane region" description="Helical" evidence="1">
    <location>
        <begin position="361"/>
        <end position="377"/>
    </location>
</feature>
<dbReference type="InterPro" id="IPR018674">
    <property type="entry name" value="DUF2142_membrane"/>
</dbReference>
<feature type="transmembrane region" description="Helical" evidence="1">
    <location>
        <begin position="330"/>
        <end position="354"/>
    </location>
</feature>
<feature type="transmembrane region" description="Helical" evidence="1">
    <location>
        <begin position="557"/>
        <end position="579"/>
    </location>
</feature>